<accession>A0A0F9RLH5</accession>
<reference evidence="1" key="1">
    <citation type="journal article" date="2015" name="Nature">
        <title>Complex archaea that bridge the gap between prokaryotes and eukaryotes.</title>
        <authorList>
            <person name="Spang A."/>
            <person name="Saw J.H."/>
            <person name="Jorgensen S.L."/>
            <person name="Zaremba-Niedzwiedzka K."/>
            <person name="Martijn J."/>
            <person name="Lind A.E."/>
            <person name="van Eijk R."/>
            <person name="Schleper C."/>
            <person name="Guy L."/>
            <person name="Ettema T.J."/>
        </authorList>
    </citation>
    <scope>NUCLEOTIDE SEQUENCE</scope>
</reference>
<sequence length="26" mass="2865">LEGFKMSAKIKNTILIVDDEPVSGPY</sequence>
<proteinExistence type="predicted"/>
<dbReference type="AlphaFoldDB" id="A0A0F9RLH5"/>
<dbReference type="EMBL" id="LAZR01003457">
    <property type="protein sequence ID" value="KKN18128.1"/>
    <property type="molecule type" value="Genomic_DNA"/>
</dbReference>
<protein>
    <submittedName>
        <fullName evidence="1">Uncharacterized protein</fullName>
    </submittedName>
</protein>
<organism evidence="1">
    <name type="scientific">marine sediment metagenome</name>
    <dbReference type="NCBI Taxonomy" id="412755"/>
    <lineage>
        <taxon>unclassified sequences</taxon>
        <taxon>metagenomes</taxon>
        <taxon>ecological metagenomes</taxon>
    </lineage>
</organism>
<comment type="caution">
    <text evidence="1">The sequence shown here is derived from an EMBL/GenBank/DDBJ whole genome shotgun (WGS) entry which is preliminary data.</text>
</comment>
<feature type="non-terminal residue" evidence="1">
    <location>
        <position position="1"/>
    </location>
</feature>
<evidence type="ECO:0000313" key="1">
    <source>
        <dbReference type="EMBL" id="KKN18128.1"/>
    </source>
</evidence>
<gene>
    <name evidence="1" type="ORF">LCGC14_0958960</name>
</gene>
<name>A0A0F9RLH5_9ZZZZ</name>